<evidence type="ECO:0000256" key="10">
    <source>
        <dbReference type="SAM" id="SignalP"/>
    </source>
</evidence>
<evidence type="ECO:0000259" key="11">
    <source>
        <dbReference type="Pfam" id="PF00593"/>
    </source>
</evidence>
<dbReference type="InterPro" id="IPR000531">
    <property type="entry name" value="Beta-barrel_TonB"/>
</dbReference>
<evidence type="ECO:0000256" key="9">
    <source>
        <dbReference type="RuleBase" id="RU003357"/>
    </source>
</evidence>
<comment type="subcellular location">
    <subcellularLocation>
        <location evidence="1 8">Cell outer membrane</location>
        <topology evidence="1 8">Multi-pass membrane protein</topology>
    </subcellularLocation>
</comment>
<dbReference type="Gene3D" id="2.60.40.1120">
    <property type="entry name" value="Carboxypeptidase-like, regulatory domain"/>
    <property type="match status" value="1"/>
</dbReference>
<keyword evidence="4 8" id="KW-0812">Transmembrane</keyword>
<evidence type="ECO:0000256" key="1">
    <source>
        <dbReference type="ARBA" id="ARBA00004571"/>
    </source>
</evidence>
<feature type="domain" description="TonB-dependent receptor-like beta-barrel" evidence="11">
    <location>
        <begin position="292"/>
        <end position="690"/>
    </location>
</feature>
<dbReference type="Pfam" id="PF07715">
    <property type="entry name" value="Plug"/>
    <property type="match status" value="1"/>
</dbReference>
<accession>A0ABP8KNM1</accession>
<keyword evidence="14" id="KW-1185">Reference proteome</keyword>
<keyword evidence="6 8" id="KW-0472">Membrane</keyword>
<keyword evidence="2 8" id="KW-0813">Transport</keyword>
<dbReference type="SUPFAM" id="SSF56935">
    <property type="entry name" value="Porins"/>
    <property type="match status" value="1"/>
</dbReference>
<dbReference type="Gene3D" id="2.40.170.20">
    <property type="entry name" value="TonB-dependent receptor, beta-barrel domain"/>
    <property type="match status" value="1"/>
</dbReference>
<proteinExistence type="inferred from homology"/>
<reference evidence="14" key="1">
    <citation type="journal article" date="2019" name="Int. J. Syst. Evol. Microbiol.">
        <title>The Global Catalogue of Microorganisms (GCM) 10K type strain sequencing project: providing services to taxonomists for standard genome sequencing and annotation.</title>
        <authorList>
            <consortium name="The Broad Institute Genomics Platform"/>
            <consortium name="The Broad Institute Genome Sequencing Center for Infectious Disease"/>
            <person name="Wu L."/>
            <person name="Ma J."/>
        </authorList>
    </citation>
    <scope>NUCLEOTIDE SEQUENCE [LARGE SCALE GENOMIC DNA]</scope>
    <source>
        <strain evidence="14">JCM 17925</strain>
    </source>
</reference>
<dbReference type="PROSITE" id="PS52016">
    <property type="entry name" value="TONB_DEPENDENT_REC_3"/>
    <property type="match status" value="1"/>
</dbReference>
<feature type="domain" description="TonB-dependent receptor plug" evidence="12">
    <location>
        <begin position="118"/>
        <end position="225"/>
    </location>
</feature>
<dbReference type="InterPro" id="IPR036942">
    <property type="entry name" value="Beta-barrel_TonB_sf"/>
</dbReference>
<name>A0ABP8KNM1_9BACT</name>
<evidence type="ECO:0000256" key="6">
    <source>
        <dbReference type="ARBA" id="ARBA00023136"/>
    </source>
</evidence>
<dbReference type="Pfam" id="PF13715">
    <property type="entry name" value="CarbopepD_reg_2"/>
    <property type="match status" value="1"/>
</dbReference>
<dbReference type="InterPro" id="IPR037066">
    <property type="entry name" value="Plug_dom_sf"/>
</dbReference>
<dbReference type="Pfam" id="PF00593">
    <property type="entry name" value="TonB_dep_Rec_b-barrel"/>
    <property type="match status" value="1"/>
</dbReference>
<dbReference type="RefSeq" id="WP_345269355.1">
    <property type="nucleotide sequence ID" value="NZ_BAABHB010000008.1"/>
</dbReference>
<dbReference type="InterPro" id="IPR039426">
    <property type="entry name" value="TonB-dep_rcpt-like"/>
</dbReference>
<evidence type="ECO:0000313" key="14">
    <source>
        <dbReference type="Proteomes" id="UP001500936"/>
    </source>
</evidence>
<keyword evidence="5 9" id="KW-0798">TonB box</keyword>
<feature type="signal peptide" evidence="10">
    <location>
        <begin position="1"/>
        <end position="17"/>
    </location>
</feature>
<protein>
    <submittedName>
        <fullName evidence="13">TonB-dependent receptor</fullName>
    </submittedName>
</protein>
<dbReference type="SUPFAM" id="SSF49464">
    <property type="entry name" value="Carboxypeptidase regulatory domain-like"/>
    <property type="match status" value="1"/>
</dbReference>
<evidence type="ECO:0000256" key="5">
    <source>
        <dbReference type="ARBA" id="ARBA00023077"/>
    </source>
</evidence>
<evidence type="ECO:0000256" key="3">
    <source>
        <dbReference type="ARBA" id="ARBA00022452"/>
    </source>
</evidence>
<keyword evidence="7 8" id="KW-0998">Cell outer membrane</keyword>
<evidence type="ECO:0000256" key="2">
    <source>
        <dbReference type="ARBA" id="ARBA00022448"/>
    </source>
</evidence>
<dbReference type="InterPro" id="IPR008969">
    <property type="entry name" value="CarboxyPept-like_regulatory"/>
</dbReference>
<dbReference type="PANTHER" id="PTHR30069:SF57">
    <property type="entry name" value="TONB-DEPENDENT RECEPTOR"/>
    <property type="match status" value="1"/>
</dbReference>
<gene>
    <name evidence="13" type="ORF">GCM10023187_36630</name>
</gene>
<feature type="chain" id="PRO_5047201671" evidence="10">
    <location>
        <begin position="18"/>
        <end position="732"/>
    </location>
</feature>
<dbReference type="Proteomes" id="UP001500936">
    <property type="component" value="Unassembled WGS sequence"/>
</dbReference>
<keyword evidence="3 8" id="KW-1134">Transmembrane beta strand</keyword>
<organism evidence="13 14">
    <name type="scientific">Nibrella viscosa</name>
    <dbReference type="NCBI Taxonomy" id="1084524"/>
    <lineage>
        <taxon>Bacteria</taxon>
        <taxon>Pseudomonadati</taxon>
        <taxon>Bacteroidota</taxon>
        <taxon>Cytophagia</taxon>
        <taxon>Cytophagales</taxon>
        <taxon>Spirosomataceae</taxon>
        <taxon>Nibrella</taxon>
    </lineage>
</organism>
<dbReference type="PANTHER" id="PTHR30069">
    <property type="entry name" value="TONB-DEPENDENT OUTER MEMBRANE RECEPTOR"/>
    <property type="match status" value="1"/>
</dbReference>
<evidence type="ECO:0000256" key="7">
    <source>
        <dbReference type="ARBA" id="ARBA00023237"/>
    </source>
</evidence>
<keyword evidence="10" id="KW-0732">Signal</keyword>
<comment type="similarity">
    <text evidence="8 9">Belongs to the TonB-dependent receptor family.</text>
</comment>
<dbReference type="Gene3D" id="2.170.130.10">
    <property type="entry name" value="TonB-dependent receptor, plug domain"/>
    <property type="match status" value="1"/>
</dbReference>
<comment type="caution">
    <text evidence="13">The sequence shown here is derived from an EMBL/GenBank/DDBJ whole genome shotgun (WGS) entry which is preliminary data.</text>
</comment>
<evidence type="ECO:0000313" key="13">
    <source>
        <dbReference type="EMBL" id="GAA4411181.1"/>
    </source>
</evidence>
<dbReference type="EMBL" id="BAABHB010000008">
    <property type="protein sequence ID" value="GAA4411181.1"/>
    <property type="molecule type" value="Genomic_DNA"/>
</dbReference>
<evidence type="ECO:0000256" key="8">
    <source>
        <dbReference type="PROSITE-ProRule" id="PRU01360"/>
    </source>
</evidence>
<sequence>MKILLWLGLLVTTSAAAQSTFHARIVDAQSRAPLPGATLQISPLNLGSAADEQGVVTLANIPDGTYTLLFRFIGYQPTELRYAFPRPVADTLQIRLVPSGEELGEITVSATRSSRTISDIPTRLEIISAGELEEKAVMQPGNIRMLLTESTGIQTQQTSATSANATIRIQGLDGRYTQLLQDGFPLYSGFAGGLSILQIPPLNLKRVEVIKGSSSTLYGGGAIAGLINLVTKEPTSERELMLLANGNQTRALDLSGFYSQKLGKLGLTLYAARNSQVAYDVNADGFSDLPRYTRYTVSPKAFLYLNPTTTVSFGLNGTVEDRLGGDMQVIAGRSDSTHRYIEGNQSDRFSTQFKLDKILATGAVFTVKNSIGYFAREITRPVYRFGGHQLASYSEVSYSHPATVLEWVAGANLWTDTFRQANPSGPALDYTLNTIGLFGQSNWKPSARFVLETGLRLDYVRRGSSGKSNLLVLPRISALVKVSASVTVRAGGGLGYKALTIFTEEAEEQGFQNLRPVDGASTRNETSIGGNMDVNYRTPLFDAVSLSVNQLFFYTRLNHPLRLSSLPASDGTYRFYNADGRTLSTGIETNVKLTYNEVAVYLGYTYINARTDEPLPQGQRGSRPNPFTSRHRLYSTLLYELNEKLRIGYELFYVGRQTIRNGTVKPSYWMMGLSAERRWRHVSLFVNFENFLDARQSRFEPVYTGSVQNPQFADIWAPTEGVIYNGGFKFTL</sequence>
<evidence type="ECO:0000259" key="12">
    <source>
        <dbReference type="Pfam" id="PF07715"/>
    </source>
</evidence>
<evidence type="ECO:0000256" key="4">
    <source>
        <dbReference type="ARBA" id="ARBA00022692"/>
    </source>
</evidence>
<dbReference type="InterPro" id="IPR012910">
    <property type="entry name" value="Plug_dom"/>
</dbReference>
<keyword evidence="13" id="KW-0675">Receptor</keyword>